<dbReference type="RefSeq" id="XP_062733126.1">
    <property type="nucleotide sequence ID" value="XM_062872463.1"/>
</dbReference>
<feature type="region of interest" description="Disordered" evidence="1">
    <location>
        <begin position="1"/>
        <end position="28"/>
    </location>
</feature>
<sequence>MPGANDGQGRNIGQQPVNAGYPVPSARLNRRHRPRLLQEYIQDQALHYEAMALQNDDDEIIEGDSEDEDDMYHEYLNTVSWNRFHARHERDFWGLKGKSC</sequence>
<dbReference type="GeneID" id="87891637"/>
<organism evidence="2 3">
    <name type="scientific">Podospora bellae-mahoneyi</name>
    <dbReference type="NCBI Taxonomy" id="2093777"/>
    <lineage>
        <taxon>Eukaryota</taxon>
        <taxon>Fungi</taxon>
        <taxon>Dikarya</taxon>
        <taxon>Ascomycota</taxon>
        <taxon>Pezizomycotina</taxon>
        <taxon>Sordariomycetes</taxon>
        <taxon>Sordariomycetidae</taxon>
        <taxon>Sordariales</taxon>
        <taxon>Podosporaceae</taxon>
        <taxon>Podospora</taxon>
    </lineage>
</organism>
<accession>A0ABR0FMC5</accession>
<name>A0ABR0FMC5_9PEZI</name>
<keyword evidence="3" id="KW-1185">Reference proteome</keyword>
<gene>
    <name evidence="2" type="ORF">QC761_0049680</name>
</gene>
<dbReference type="EMBL" id="JAFFGZ010000005">
    <property type="protein sequence ID" value="KAK4644150.1"/>
    <property type="molecule type" value="Genomic_DNA"/>
</dbReference>
<evidence type="ECO:0000313" key="3">
    <source>
        <dbReference type="Proteomes" id="UP001322138"/>
    </source>
</evidence>
<reference evidence="2 3" key="1">
    <citation type="journal article" date="2023" name="bioRxiv">
        <title>High-quality genome assemblies of four members of thePodospora anserinaspecies complex.</title>
        <authorList>
            <person name="Ament-Velasquez S.L."/>
            <person name="Vogan A.A."/>
            <person name="Wallerman O."/>
            <person name="Hartmann F."/>
            <person name="Gautier V."/>
            <person name="Silar P."/>
            <person name="Giraud T."/>
            <person name="Johannesson H."/>
        </authorList>
    </citation>
    <scope>NUCLEOTIDE SEQUENCE [LARGE SCALE GENOMIC DNA]</scope>
    <source>
        <strain evidence="2 3">CBS 112042</strain>
    </source>
</reference>
<evidence type="ECO:0000256" key="1">
    <source>
        <dbReference type="SAM" id="MobiDB-lite"/>
    </source>
</evidence>
<dbReference type="Proteomes" id="UP001322138">
    <property type="component" value="Unassembled WGS sequence"/>
</dbReference>
<comment type="caution">
    <text evidence="2">The sequence shown here is derived from an EMBL/GenBank/DDBJ whole genome shotgun (WGS) entry which is preliminary data.</text>
</comment>
<proteinExistence type="predicted"/>
<evidence type="ECO:0000313" key="2">
    <source>
        <dbReference type="EMBL" id="KAK4644150.1"/>
    </source>
</evidence>
<protein>
    <submittedName>
        <fullName evidence="2">Uncharacterized protein</fullName>
    </submittedName>
</protein>